<gene>
    <name evidence="1" type="ORF">DNK49_23475</name>
</gene>
<dbReference type="Pfam" id="PF05593">
    <property type="entry name" value="RHS_repeat"/>
    <property type="match status" value="1"/>
</dbReference>
<reference evidence="1 2" key="1">
    <citation type="submission" date="2018-06" db="EMBL/GenBank/DDBJ databases">
        <title>Azoarcus communis strain SWub3 genome.</title>
        <authorList>
            <person name="Zorraquino Salvo V."/>
            <person name="Toubiana D."/>
            <person name="Blumwald E."/>
        </authorList>
    </citation>
    <scope>NUCLEOTIDE SEQUENCE [LARGE SCALE GENOMIC DNA]</scope>
    <source>
        <strain evidence="1 2">SWub3</strain>
    </source>
</reference>
<sequence>RRIRTRNDLGQFDYTYLGQTEQMVSARLLGTPIGRDLIYEANAGDRRLYRLSHHGGGAPSYTYASAPEQLIDGIVETVGGQSALWAYDYDAAGRLKVADRSDGAQYDYAYDAEGNVSHIEA</sequence>
<dbReference type="Proteomes" id="UP000248259">
    <property type="component" value="Unassembled WGS sequence"/>
</dbReference>
<evidence type="ECO:0000313" key="1">
    <source>
        <dbReference type="EMBL" id="PZA14145.1"/>
    </source>
</evidence>
<dbReference type="EMBL" id="QKOE01000147">
    <property type="protein sequence ID" value="PZA14145.1"/>
    <property type="molecule type" value="Genomic_DNA"/>
</dbReference>
<dbReference type="Gene3D" id="2.180.10.10">
    <property type="entry name" value="RHS repeat-associated core"/>
    <property type="match status" value="1"/>
</dbReference>
<evidence type="ECO:0008006" key="3">
    <source>
        <dbReference type="Google" id="ProtNLM"/>
    </source>
</evidence>
<keyword evidence="2" id="KW-1185">Reference proteome</keyword>
<feature type="non-terminal residue" evidence="1">
    <location>
        <position position="121"/>
    </location>
</feature>
<protein>
    <recommendedName>
        <fullName evidence="3">RHS repeat protein</fullName>
    </recommendedName>
</protein>
<comment type="caution">
    <text evidence="1">The sequence shown here is derived from an EMBL/GenBank/DDBJ whole genome shotgun (WGS) entry which is preliminary data.</text>
</comment>
<dbReference type="OrthoDB" id="8553452at2"/>
<dbReference type="RefSeq" id="WP_133255186.1">
    <property type="nucleotide sequence ID" value="NZ_QKOE01000147.1"/>
</dbReference>
<name>A0A323UND5_9RHOO</name>
<feature type="non-terminal residue" evidence="1">
    <location>
        <position position="1"/>
    </location>
</feature>
<proteinExistence type="predicted"/>
<organism evidence="1 2">
    <name type="scientific">Parazoarcus communis SWub3 = DSM 12120</name>
    <dbReference type="NCBI Taxonomy" id="1121029"/>
    <lineage>
        <taxon>Bacteria</taxon>
        <taxon>Pseudomonadati</taxon>
        <taxon>Pseudomonadota</taxon>
        <taxon>Betaproteobacteria</taxon>
        <taxon>Rhodocyclales</taxon>
        <taxon>Zoogloeaceae</taxon>
        <taxon>Parazoarcus</taxon>
    </lineage>
</organism>
<dbReference type="AlphaFoldDB" id="A0A323UND5"/>
<dbReference type="InterPro" id="IPR031325">
    <property type="entry name" value="RHS_repeat"/>
</dbReference>
<accession>A0A323UND5</accession>
<evidence type="ECO:0000313" key="2">
    <source>
        <dbReference type="Proteomes" id="UP000248259"/>
    </source>
</evidence>